<feature type="DNA-binding region" description="H-T-H motif" evidence="4">
    <location>
        <begin position="75"/>
        <end position="94"/>
    </location>
</feature>
<evidence type="ECO:0000313" key="7">
    <source>
        <dbReference type="Proteomes" id="UP000199529"/>
    </source>
</evidence>
<dbReference type="EMBL" id="FNOK01000017">
    <property type="protein sequence ID" value="SDX92232.1"/>
    <property type="molecule type" value="Genomic_DNA"/>
</dbReference>
<dbReference type="GO" id="GO:0045892">
    <property type="term" value="P:negative regulation of DNA-templated transcription"/>
    <property type="evidence" value="ECO:0007669"/>
    <property type="project" value="InterPro"/>
</dbReference>
<dbReference type="SUPFAM" id="SSF46689">
    <property type="entry name" value="Homeodomain-like"/>
    <property type="match status" value="1"/>
</dbReference>
<feature type="domain" description="HTH tetR-type" evidence="5">
    <location>
        <begin position="52"/>
        <end position="112"/>
    </location>
</feature>
<evidence type="ECO:0000259" key="5">
    <source>
        <dbReference type="PROSITE" id="PS50977"/>
    </source>
</evidence>
<dbReference type="InterPro" id="IPR001647">
    <property type="entry name" value="HTH_TetR"/>
</dbReference>
<evidence type="ECO:0000256" key="3">
    <source>
        <dbReference type="ARBA" id="ARBA00023163"/>
    </source>
</evidence>
<dbReference type="InterPro" id="IPR036271">
    <property type="entry name" value="Tet_transcr_reg_TetR-rel_C_sf"/>
</dbReference>
<keyword evidence="1" id="KW-0805">Transcription regulation</keyword>
<keyword evidence="7" id="KW-1185">Reference proteome</keyword>
<dbReference type="Pfam" id="PF00440">
    <property type="entry name" value="TetR_N"/>
    <property type="match status" value="1"/>
</dbReference>
<dbReference type="STRING" id="418495.SAMN05216215_101788"/>
<organism evidence="6 7">
    <name type="scientific">Saccharopolyspora shandongensis</name>
    <dbReference type="NCBI Taxonomy" id="418495"/>
    <lineage>
        <taxon>Bacteria</taxon>
        <taxon>Bacillati</taxon>
        <taxon>Actinomycetota</taxon>
        <taxon>Actinomycetes</taxon>
        <taxon>Pseudonocardiales</taxon>
        <taxon>Pseudonocardiaceae</taxon>
        <taxon>Saccharopolyspora</taxon>
    </lineage>
</organism>
<dbReference type="Pfam" id="PF02909">
    <property type="entry name" value="TetR_C_1"/>
    <property type="match status" value="1"/>
</dbReference>
<dbReference type="InterPro" id="IPR004111">
    <property type="entry name" value="Repressor_TetR_C"/>
</dbReference>
<keyword evidence="3" id="KW-0804">Transcription</keyword>
<dbReference type="PANTHER" id="PTHR30055:SF151">
    <property type="entry name" value="TRANSCRIPTIONAL REGULATORY PROTEIN"/>
    <property type="match status" value="1"/>
</dbReference>
<dbReference type="Proteomes" id="UP000199529">
    <property type="component" value="Unassembled WGS sequence"/>
</dbReference>
<name>A0A1H3FMG7_9PSEU</name>
<evidence type="ECO:0000256" key="1">
    <source>
        <dbReference type="ARBA" id="ARBA00023015"/>
    </source>
</evidence>
<reference evidence="7" key="1">
    <citation type="submission" date="2016-10" db="EMBL/GenBank/DDBJ databases">
        <authorList>
            <person name="Varghese N."/>
            <person name="Submissions S."/>
        </authorList>
    </citation>
    <scope>NUCLEOTIDE SEQUENCE [LARGE SCALE GENOMIC DNA]</scope>
    <source>
        <strain evidence="7">CGMCC 4.3530</strain>
    </source>
</reference>
<keyword evidence="2 4" id="KW-0238">DNA-binding</keyword>
<evidence type="ECO:0000313" key="6">
    <source>
        <dbReference type="EMBL" id="SDX92232.1"/>
    </source>
</evidence>
<dbReference type="SUPFAM" id="SSF48498">
    <property type="entry name" value="Tetracyclin repressor-like, C-terminal domain"/>
    <property type="match status" value="1"/>
</dbReference>
<dbReference type="RefSeq" id="WP_177226562.1">
    <property type="nucleotide sequence ID" value="NZ_FNOK01000017.1"/>
</dbReference>
<dbReference type="Gene3D" id="1.10.357.10">
    <property type="entry name" value="Tetracycline Repressor, domain 2"/>
    <property type="match status" value="1"/>
</dbReference>
<evidence type="ECO:0000256" key="4">
    <source>
        <dbReference type="PROSITE-ProRule" id="PRU00335"/>
    </source>
</evidence>
<dbReference type="AlphaFoldDB" id="A0A1H3FMG7"/>
<proteinExistence type="predicted"/>
<gene>
    <name evidence="6" type="ORF">SAMN05216215_101788</name>
</gene>
<accession>A0A1H3FMG7</accession>
<evidence type="ECO:0000256" key="2">
    <source>
        <dbReference type="ARBA" id="ARBA00023125"/>
    </source>
</evidence>
<dbReference type="GO" id="GO:0003700">
    <property type="term" value="F:DNA-binding transcription factor activity"/>
    <property type="evidence" value="ECO:0007669"/>
    <property type="project" value="TreeGrafter"/>
</dbReference>
<dbReference type="GO" id="GO:0000976">
    <property type="term" value="F:transcription cis-regulatory region binding"/>
    <property type="evidence" value="ECO:0007669"/>
    <property type="project" value="TreeGrafter"/>
</dbReference>
<dbReference type="InterPro" id="IPR009057">
    <property type="entry name" value="Homeodomain-like_sf"/>
</dbReference>
<dbReference type="Gene3D" id="1.10.10.60">
    <property type="entry name" value="Homeodomain-like"/>
    <property type="match status" value="1"/>
</dbReference>
<sequence>MGNCLVCGRELPPPGRGRPQQYCTRACRARAYRERVAEKQQQDSGQPEEAPALTVERIVAAAIALADRDGGSGLSMRRTAAELGVGAMSLYRYVPGKEELGGLMIDEVFGQRPLPEPGPPGWRAKLELSAQREWEIYVEHPWAPQLFALTTRPPVAPRMMAYTDWRMRAIDGLGLDFETMVRLAIMVSVHTQSAALSLAREKHAKDSREHWLGMRNAKHQAVFDAGRLTMIARFGEESFRASEPASIFEFGLQRLLDGVAQLIPE</sequence>
<dbReference type="PROSITE" id="PS50977">
    <property type="entry name" value="HTH_TETR_2"/>
    <property type="match status" value="1"/>
</dbReference>
<dbReference type="InterPro" id="IPR050109">
    <property type="entry name" value="HTH-type_TetR-like_transc_reg"/>
</dbReference>
<dbReference type="PANTHER" id="PTHR30055">
    <property type="entry name" value="HTH-TYPE TRANSCRIPTIONAL REGULATOR RUTR"/>
    <property type="match status" value="1"/>
</dbReference>
<protein>
    <submittedName>
        <fullName evidence="6">Transcriptional regulator, TetR family</fullName>
    </submittedName>
</protein>